<keyword evidence="2" id="KW-1133">Transmembrane helix</keyword>
<gene>
    <name evidence="5" type="primary">LOC114445109</name>
</gene>
<dbReference type="PANTHER" id="PTHR47236:SF5">
    <property type="entry name" value="GENE, 32742-RELATED"/>
    <property type="match status" value="1"/>
</dbReference>
<protein>
    <submittedName>
        <fullName evidence="5">Uncharacterized protein LOC114445109</fullName>
    </submittedName>
</protein>
<feature type="signal peptide" evidence="3">
    <location>
        <begin position="1"/>
        <end position="24"/>
    </location>
</feature>
<sequence length="1745" mass="194707">MRGRTASQGILLSLLGFYYPLVSLTPLPCPKGTYGPTAGALSIDSCLKCPPQHYCPRPGLRAALPCGPAAQQLLSGQDTCTCPGEGQIFQISDGRCHCTIGYQPASSGDACVQQLYSVCRDGKTRSQHGDCLDRYQWALHCGQQVCQTEDDYRGFDGELGLCVCREPPGRAACGGLCRSRGAATALKLQCRYNGEMELVWSRGREESSVSGSLLETLFQQWDSQGILQCNSHLSSSHAVYIVQTTEAGFLGLFSGLTKELEQLFPDMSQWHSQSSAEEDQEFLQEVTNTEQQGDEEMASRMKGASEIQEGILNPTTCLHLGDALLFTVNTRHYPQYNTDNLYNTNSGFDWGAFRQLKEELTLSWTPPNFFSVVFSQPGVYVFTLSSHQHKHMYVRVMPAGGQCYEPGPFFPTIPRHVTRMGISRRRNLLLRPDWLVTGGLLFGAVVILCLCVTMLILFREYGWPEKEPVRARYRMLQLAYQMDDYSSKGSKVISLRKIHRNQQARMTQDSIQPVCADALEEFWDYEHQVDLEAFSSNTFYSLLLKQSLSVTTRLGQLTTEVKELYQGVVGKLQILHPHLITEDRVGEGYERLRREIDREVVRRKSLASQLRTLLSGQLQVLRREQQAQQRVHSVFTSHLRECTRLLSKLYNNSQPSCELHQQMLIQRLTSLVDEMGELVSAECQRQGAWALLGEGTGAKLLCPDTGAVLSKDDIFCPDGSLRVPRAVHCDSVTGLIKPNTHSHMLLSNGHRMAVPPDFFVHPQTGRVLPIAGNVAYDPASSTLVYTTDTCTDQPLPNTRLRGLKPGQRLQLGVSMADPETGVPVPILAVTIHPQTGLVYPLGRLHMCPLTRLPQPIQIGYPMLDSRTGNIVLTVGVSLDPVTGDVLPVGGVLLAESFIEPLSGRMVRVGGASIRAGQLVPSAGSYQTLLVNTVLAAKLKVLDVLKPLIEECGSDPNLHLQSHPGSERGSGRQDYVLAASKELQQAWGRSVHCQLQLQTRLEILLDWAVALQQDGGIVGEMPLSGSDMGVPALLGIEYPDPMGSGLNVPVLGFHTDLISGNVEPLAGTMEDPHGKGLVAIRYGSQTVDPVTGMLVPVVGLRLDVSRKRVVPVTASYWLMVADQTDSVEVEALQREVCVRNTYWQQQRQREEDILTDLDSALFQCLFRVMDANPFQVQWSGRQLREAAIELQDSVQTEAQRKAAQHSHLALILPPHVLHILTSGDEEEWEQQCVWHSDLMSGLDKVDVCMDQLQRDQEKWTTQTAGRSANLYSTDRELRHRELWEQCCSRQTEMEAALSCLHFVRHLSQLRADTAQAVLCGNFWFKEYGLIQCSRQRPNVKAIGLIQQKALPLLERLNQLLEEKQPASFSPNTCNQHISGLSSKPVYGLEMASRVWTASVPVVKGTSTQSLTDPVIVTQSQDTGLQTSSVPTHNSQRHTASSGIHSQESQQMKEFSQPTHITVPTISEEQWVRLLELSPLFQLLKKVELQMKSWRLKAGFFKRELIGQSFMDVLDAQWECEGELIPLDLSVLKPREFLVYQHGLFLMHMLTNLKLTPVISLQIAAGLPNNNYFNNTFRNSFFYQEAEEALYIRRQRLQSVGGFSLLLLHCLCHIKVKDMTSDSNPAFQRLFFKALQECLAELFQARLSGPSSGQETHLSLQTQNQEAPRENLKGALSDTHTGFLLSRLHKPSRGLLSDNEVEKLQGRHRETSLLCHLEGLLREKSCEETESKDLQTGSNPSSENLHQ</sequence>
<dbReference type="PANTHER" id="PTHR47236">
    <property type="entry name" value="GENE, 32742-RELATED-RELATED"/>
    <property type="match status" value="1"/>
</dbReference>
<evidence type="ECO:0000313" key="5">
    <source>
        <dbReference type="RefSeq" id="XP_028275870.1"/>
    </source>
</evidence>
<feature type="chain" id="PRO_5028130799" evidence="3">
    <location>
        <begin position="25"/>
        <end position="1745"/>
    </location>
</feature>
<dbReference type="GeneID" id="114445109"/>
<keyword evidence="4" id="KW-1185">Reference proteome</keyword>
<feature type="transmembrane region" description="Helical" evidence="2">
    <location>
        <begin position="434"/>
        <end position="458"/>
    </location>
</feature>
<dbReference type="RefSeq" id="XP_028275870.1">
    <property type="nucleotide sequence ID" value="XM_028420069.1"/>
</dbReference>
<evidence type="ECO:0000256" key="2">
    <source>
        <dbReference type="SAM" id="Phobius"/>
    </source>
</evidence>
<keyword evidence="2" id="KW-0472">Membrane</keyword>
<accession>A0A6P7JGH4</accession>
<proteinExistence type="predicted"/>
<dbReference type="OrthoDB" id="439917at2759"/>
<feature type="region of interest" description="Disordered" evidence="1">
    <location>
        <begin position="1724"/>
        <end position="1745"/>
    </location>
</feature>
<evidence type="ECO:0000256" key="1">
    <source>
        <dbReference type="SAM" id="MobiDB-lite"/>
    </source>
</evidence>
<keyword evidence="2" id="KW-0812">Transmembrane</keyword>
<feature type="compositionally biased region" description="Polar residues" evidence="1">
    <location>
        <begin position="1732"/>
        <end position="1745"/>
    </location>
</feature>
<dbReference type="SMART" id="SM01411">
    <property type="entry name" value="Ephrin_rec_like"/>
    <property type="match status" value="1"/>
</dbReference>
<evidence type="ECO:0000313" key="4">
    <source>
        <dbReference type="Proteomes" id="UP000515145"/>
    </source>
</evidence>
<keyword evidence="3" id="KW-0732">Signal</keyword>
<name>A0A6P7JGH4_9TELE</name>
<dbReference type="Proteomes" id="UP000515145">
    <property type="component" value="Chromosome 13"/>
</dbReference>
<feature type="region of interest" description="Disordered" evidence="1">
    <location>
        <begin position="1420"/>
        <end position="1444"/>
    </location>
</feature>
<dbReference type="InParanoid" id="A0A6P7JGH4"/>
<reference evidence="5" key="1">
    <citation type="submission" date="2025-08" db="UniProtKB">
        <authorList>
            <consortium name="RefSeq"/>
        </authorList>
    </citation>
    <scope>IDENTIFICATION</scope>
</reference>
<organism evidence="4 5">
    <name type="scientific">Parambassis ranga</name>
    <name type="common">Indian glassy fish</name>
    <dbReference type="NCBI Taxonomy" id="210632"/>
    <lineage>
        <taxon>Eukaryota</taxon>
        <taxon>Metazoa</taxon>
        <taxon>Chordata</taxon>
        <taxon>Craniata</taxon>
        <taxon>Vertebrata</taxon>
        <taxon>Euteleostomi</taxon>
        <taxon>Actinopterygii</taxon>
        <taxon>Neopterygii</taxon>
        <taxon>Teleostei</taxon>
        <taxon>Neoteleostei</taxon>
        <taxon>Acanthomorphata</taxon>
        <taxon>Ovalentaria</taxon>
        <taxon>Ambassidae</taxon>
        <taxon>Parambassis</taxon>
    </lineage>
</organism>
<evidence type="ECO:0000256" key="3">
    <source>
        <dbReference type="SAM" id="SignalP"/>
    </source>
</evidence>